<keyword evidence="1" id="KW-0472">Membrane</keyword>
<feature type="transmembrane region" description="Helical" evidence="1">
    <location>
        <begin position="39"/>
        <end position="59"/>
    </location>
</feature>
<sequence>MGGEGIVYNPVDWRHATTAELEGQRVIARFDNGTVVDGIIIIAPGGAIGVYMGVMVPIIEKSPSGLLEKADHVNALQVLDCSKEGKFYAG</sequence>
<protein>
    <submittedName>
        <fullName evidence="2">Uncharacterized protein</fullName>
    </submittedName>
</protein>
<comment type="caution">
    <text evidence="2">The sequence shown here is derived from an EMBL/GenBank/DDBJ whole genome shotgun (WGS) entry which is preliminary data.</text>
</comment>
<dbReference type="EMBL" id="LNKD01000009">
    <property type="protein sequence ID" value="OSG84535.1"/>
    <property type="molecule type" value="Genomic_DNA"/>
</dbReference>
<keyword evidence="1" id="KW-1133">Transmembrane helix</keyword>
<evidence type="ECO:0000313" key="3">
    <source>
        <dbReference type="Proteomes" id="UP000193377"/>
    </source>
</evidence>
<dbReference type="AlphaFoldDB" id="A0A1X2YQU6"/>
<dbReference type="Proteomes" id="UP000193377">
    <property type="component" value="Unassembled WGS sequence"/>
</dbReference>
<gene>
    <name evidence="2" type="ORF">B0487_2199</name>
</gene>
<organism evidence="2 3">
    <name type="scientific">Bifidobacterium adolescentis</name>
    <dbReference type="NCBI Taxonomy" id="1680"/>
    <lineage>
        <taxon>Bacteria</taxon>
        <taxon>Bacillati</taxon>
        <taxon>Actinomycetota</taxon>
        <taxon>Actinomycetes</taxon>
        <taxon>Bifidobacteriales</taxon>
        <taxon>Bifidobacteriaceae</taxon>
        <taxon>Bifidobacterium</taxon>
    </lineage>
</organism>
<evidence type="ECO:0000313" key="2">
    <source>
        <dbReference type="EMBL" id="OSG84535.1"/>
    </source>
</evidence>
<reference evidence="2 3" key="1">
    <citation type="journal article" date="2016" name="Sci. Rep.">
        <title>Evaluation of genetic diversity among strains of the human gut commensal Bifidobacterium adolescentis.</title>
        <authorList>
            <person name="Duranti S."/>
            <person name="Milani C."/>
            <person name="Lugli G.A."/>
            <person name="Mancabelli L."/>
            <person name="Turroni F."/>
            <person name="Ferrario C."/>
            <person name="Mangifesta M."/>
            <person name="Viappiani A."/>
            <person name="Sanchez B."/>
            <person name="Margolles A."/>
            <person name="van Sinderen D."/>
            <person name="Ventura M."/>
        </authorList>
    </citation>
    <scope>NUCLEOTIDE SEQUENCE [LARGE SCALE GENOMIC DNA]</scope>
    <source>
        <strain evidence="2 3">487B</strain>
    </source>
</reference>
<keyword evidence="1" id="KW-0812">Transmembrane</keyword>
<evidence type="ECO:0000256" key="1">
    <source>
        <dbReference type="SAM" id="Phobius"/>
    </source>
</evidence>
<accession>A0A1X2YQU6</accession>
<proteinExistence type="predicted"/>
<name>A0A1X2YQU6_BIFAD</name>